<dbReference type="OrthoDB" id="433414at2759"/>
<name>A0A653C2B6_CALMS</name>
<dbReference type="GO" id="GO:0005737">
    <property type="term" value="C:cytoplasm"/>
    <property type="evidence" value="ECO:0007669"/>
    <property type="project" value="TreeGrafter"/>
</dbReference>
<feature type="region of interest" description="Disordered" evidence="3">
    <location>
        <begin position="282"/>
        <end position="360"/>
    </location>
</feature>
<gene>
    <name evidence="4" type="ORF">CALMAC_LOCUS5564</name>
</gene>
<dbReference type="EMBL" id="CAACVG010006810">
    <property type="protein sequence ID" value="VEN41895.1"/>
    <property type="molecule type" value="Genomic_DNA"/>
</dbReference>
<evidence type="ECO:0000256" key="2">
    <source>
        <dbReference type="ARBA" id="ARBA00022884"/>
    </source>
</evidence>
<sequence>MVETTTAVVEKPANEADAVTKESIREEVWSNFIKNKIALYPGPYFRIPNFKGAEKAAEKLIELPEFKDIKSVEVNPDKPLEPSRRVVLENGKELYVPSPRIQGCLLKKLASDGVNSIRKIVTRWGIENVGIKVDVNDKFHIDMLVLGSVAVSKDGRRIGKGSGFADIEFAVLKEINAIDDSTIIVTVVHDTQVYDELPKELFKKYDVPVDYIVTPTTIIKVENKLPRPEGIYWDILTETRVKNIDVLQKMKEKHESEGRDTTLCATEETTVVRPKRYWFRRRPRRFSGKKPKAQNGDDPQAGGDDEGQNEKQVAERVRKPRRFSRRPRSQSEGQKSNPEAGDNNENIPPQGARNKKKKSKPIDYSLLVSNIGKSVRVRELKNALIEKGIKPNNITWRGWKGFCYLHYAKTAKKQVEEDKEPFAIDSVIEIIQELKLNPTAENNLNVKIMEPITRIETINITAV</sequence>
<feature type="compositionally biased region" description="Basic residues" evidence="3">
    <location>
        <begin position="282"/>
        <end position="292"/>
    </location>
</feature>
<dbReference type="AlphaFoldDB" id="A0A653C2B6"/>
<feature type="compositionally biased region" description="Basic and acidic residues" evidence="3">
    <location>
        <begin position="308"/>
        <end position="317"/>
    </location>
</feature>
<dbReference type="GO" id="GO:0003723">
    <property type="term" value="F:RNA binding"/>
    <property type="evidence" value="ECO:0007669"/>
    <property type="project" value="UniProtKB-KW"/>
</dbReference>
<dbReference type="PANTHER" id="PTHR13017:SF0">
    <property type="entry name" value="METHENYLTETRAHYDROFOLATE SYNTHASE DOMAIN-CONTAINING PROTEIN"/>
    <property type="match status" value="1"/>
</dbReference>
<feature type="compositionally biased region" description="Polar residues" evidence="3">
    <location>
        <begin position="330"/>
        <end position="347"/>
    </location>
</feature>
<feature type="compositionally biased region" description="Basic residues" evidence="3">
    <location>
        <begin position="318"/>
        <end position="328"/>
    </location>
</feature>
<evidence type="ECO:0000313" key="4">
    <source>
        <dbReference type="EMBL" id="VEN41895.1"/>
    </source>
</evidence>
<evidence type="ECO:0000256" key="1">
    <source>
        <dbReference type="ARBA" id="ARBA00015518"/>
    </source>
</evidence>
<organism evidence="4 5">
    <name type="scientific">Callosobruchus maculatus</name>
    <name type="common">Southern cowpea weevil</name>
    <name type="synonym">Pulse bruchid</name>
    <dbReference type="NCBI Taxonomy" id="64391"/>
    <lineage>
        <taxon>Eukaryota</taxon>
        <taxon>Metazoa</taxon>
        <taxon>Ecdysozoa</taxon>
        <taxon>Arthropoda</taxon>
        <taxon>Hexapoda</taxon>
        <taxon>Insecta</taxon>
        <taxon>Pterygota</taxon>
        <taxon>Neoptera</taxon>
        <taxon>Endopterygota</taxon>
        <taxon>Coleoptera</taxon>
        <taxon>Polyphaga</taxon>
        <taxon>Cucujiformia</taxon>
        <taxon>Chrysomeloidea</taxon>
        <taxon>Chrysomelidae</taxon>
        <taxon>Bruchinae</taxon>
        <taxon>Bruchini</taxon>
        <taxon>Callosobruchus</taxon>
    </lineage>
</organism>
<dbReference type="FunFam" id="3.40.50.10420:FF:000001">
    <property type="entry name" value="Methenyltetrahydrofolate synthase domain-containing protein"/>
    <property type="match status" value="1"/>
</dbReference>
<dbReference type="InterPro" id="IPR002698">
    <property type="entry name" value="FTHF_cligase"/>
</dbReference>
<accession>A0A653C2B6</accession>
<dbReference type="Pfam" id="PF01812">
    <property type="entry name" value="5-FTHF_cyc-lig"/>
    <property type="match status" value="1"/>
</dbReference>
<protein>
    <recommendedName>
        <fullName evidence="1">Methenyltetrahydrofolate synthase domain-containing protein</fullName>
    </recommendedName>
</protein>
<dbReference type="InterPro" id="IPR024185">
    <property type="entry name" value="FTHF_cligase-like_sf"/>
</dbReference>
<dbReference type="PANTHER" id="PTHR13017">
    <property type="entry name" value="5-FORMYLTETRAHYDROFOLATE CYCLO-LIGASE-RELATED"/>
    <property type="match status" value="1"/>
</dbReference>
<keyword evidence="2" id="KW-0694">RNA-binding</keyword>
<dbReference type="InterPro" id="IPR037171">
    <property type="entry name" value="NagB/RpiA_transferase-like"/>
</dbReference>
<dbReference type="SUPFAM" id="SSF100950">
    <property type="entry name" value="NagB/RpiA/CoA transferase-like"/>
    <property type="match status" value="1"/>
</dbReference>
<proteinExistence type="predicted"/>
<dbReference type="Gene3D" id="3.40.50.10420">
    <property type="entry name" value="NagB/RpiA/CoA transferase-like"/>
    <property type="match status" value="1"/>
</dbReference>
<evidence type="ECO:0000256" key="3">
    <source>
        <dbReference type="SAM" id="MobiDB-lite"/>
    </source>
</evidence>
<keyword evidence="5" id="KW-1185">Reference proteome</keyword>
<reference evidence="4 5" key="1">
    <citation type="submission" date="2019-01" db="EMBL/GenBank/DDBJ databases">
        <authorList>
            <person name="Sayadi A."/>
        </authorList>
    </citation>
    <scope>NUCLEOTIDE SEQUENCE [LARGE SCALE GENOMIC DNA]</scope>
</reference>
<dbReference type="Proteomes" id="UP000410492">
    <property type="component" value="Unassembled WGS sequence"/>
</dbReference>
<evidence type="ECO:0000313" key="5">
    <source>
        <dbReference type="Proteomes" id="UP000410492"/>
    </source>
</evidence>